<dbReference type="EMBL" id="JAHRIO010030328">
    <property type="protein sequence ID" value="MEQ2167719.1"/>
    <property type="molecule type" value="Genomic_DNA"/>
</dbReference>
<dbReference type="Proteomes" id="UP001476798">
    <property type="component" value="Unassembled WGS sequence"/>
</dbReference>
<proteinExistence type="predicted"/>
<reference evidence="5 6" key="1">
    <citation type="submission" date="2021-06" db="EMBL/GenBank/DDBJ databases">
        <authorList>
            <person name="Palmer J.M."/>
        </authorList>
    </citation>
    <scope>NUCLEOTIDE SEQUENCE [LARGE SCALE GENOMIC DNA]</scope>
    <source>
        <strain evidence="5 6">GA_2019</strain>
        <tissue evidence="5">Muscle</tissue>
    </source>
</reference>
<evidence type="ECO:0000256" key="1">
    <source>
        <dbReference type="ARBA" id="ARBA00022536"/>
    </source>
</evidence>
<gene>
    <name evidence="5" type="ORF">GOODEAATRI_006981</name>
</gene>
<comment type="caution">
    <text evidence="5">The sequence shown here is derived from an EMBL/GenBank/DDBJ whole genome shotgun (WGS) entry which is preliminary data.</text>
</comment>
<keyword evidence="6" id="KW-1185">Reference proteome</keyword>
<keyword evidence="1" id="KW-0245">EGF-like domain</keyword>
<organism evidence="5 6">
    <name type="scientific">Goodea atripinnis</name>
    <dbReference type="NCBI Taxonomy" id="208336"/>
    <lineage>
        <taxon>Eukaryota</taxon>
        <taxon>Metazoa</taxon>
        <taxon>Chordata</taxon>
        <taxon>Craniata</taxon>
        <taxon>Vertebrata</taxon>
        <taxon>Euteleostomi</taxon>
        <taxon>Actinopterygii</taxon>
        <taxon>Neopterygii</taxon>
        <taxon>Teleostei</taxon>
        <taxon>Neoteleostei</taxon>
        <taxon>Acanthomorphata</taxon>
        <taxon>Ovalentaria</taxon>
        <taxon>Atherinomorphae</taxon>
        <taxon>Cyprinodontiformes</taxon>
        <taxon>Goodeidae</taxon>
        <taxon>Goodea</taxon>
    </lineage>
</organism>
<evidence type="ECO:0000256" key="2">
    <source>
        <dbReference type="ARBA" id="ARBA00022737"/>
    </source>
</evidence>
<accession>A0ABV0N8J9</accession>
<feature type="domain" description="Teneurin-like YD-shell" evidence="4">
    <location>
        <begin position="82"/>
        <end position="157"/>
    </location>
</feature>
<dbReference type="Pfam" id="PF25023">
    <property type="entry name" value="TEN_YD-shell"/>
    <property type="match status" value="2"/>
</dbReference>
<dbReference type="PANTHER" id="PTHR11219:SF7">
    <property type="entry name" value="TENEURIN-1"/>
    <property type="match status" value="1"/>
</dbReference>
<keyword evidence="3" id="KW-1015">Disulfide bond</keyword>
<sequence length="175" mass="20368">AHNRNLLSIDFDQSTRVGKIYDDHRKFTLHIQYDSLGRPIVWSPSSKYTEVNISYSAGGLLSAIHRGEWSERLEYENDRVVQRRYIFDYDQTDRLVAVTMPSMVKHTLQSLLSIGYYRNIYAPPESQALFMQDYTLDGRLRRTQYLGTGRSVIYRYSLICTVKMFTLATSGLLFS</sequence>
<feature type="domain" description="Teneurin-like YD-shell" evidence="4">
    <location>
        <begin position="3"/>
        <end position="78"/>
    </location>
</feature>
<dbReference type="InterPro" id="IPR056823">
    <property type="entry name" value="TEN-like_YD-shell"/>
</dbReference>
<dbReference type="InterPro" id="IPR051216">
    <property type="entry name" value="Teneurin"/>
</dbReference>
<protein>
    <recommendedName>
        <fullName evidence="4">Teneurin-like YD-shell domain-containing protein</fullName>
    </recommendedName>
</protein>
<evidence type="ECO:0000313" key="5">
    <source>
        <dbReference type="EMBL" id="MEQ2167719.1"/>
    </source>
</evidence>
<evidence type="ECO:0000259" key="4">
    <source>
        <dbReference type="Pfam" id="PF25023"/>
    </source>
</evidence>
<keyword evidence="2" id="KW-0677">Repeat</keyword>
<evidence type="ECO:0000313" key="6">
    <source>
        <dbReference type="Proteomes" id="UP001476798"/>
    </source>
</evidence>
<name>A0ABV0N8J9_9TELE</name>
<feature type="non-terminal residue" evidence="5">
    <location>
        <position position="1"/>
    </location>
</feature>
<dbReference type="PANTHER" id="PTHR11219">
    <property type="entry name" value="TENEURIN AND N-ACETYLGLUCOSAMINE-1-PHOSPHODIESTER ALPHA-N-ACETYLGLUCOSAMINIDASE"/>
    <property type="match status" value="1"/>
</dbReference>
<evidence type="ECO:0000256" key="3">
    <source>
        <dbReference type="ARBA" id="ARBA00023157"/>
    </source>
</evidence>